<dbReference type="Pfam" id="PF00082">
    <property type="entry name" value="Peptidase_S8"/>
    <property type="match status" value="1"/>
</dbReference>
<evidence type="ECO:0000313" key="16">
    <source>
        <dbReference type="Proteomes" id="UP000318521"/>
    </source>
</evidence>
<evidence type="ECO:0000259" key="14">
    <source>
        <dbReference type="Pfam" id="PF06280"/>
    </source>
</evidence>
<evidence type="ECO:0000256" key="1">
    <source>
        <dbReference type="ARBA" id="ARBA00011073"/>
    </source>
</evidence>
<protein>
    <submittedName>
        <fullName evidence="15">S8 family serine peptidase</fullName>
    </submittedName>
</protein>
<dbReference type="CDD" id="cd07474">
    <property type="entry name" value="Peptidases_S8_subtilisin_Vpr-like"/>
    <property type="match status" value="1"/>
</dbReference>
<dbReference type="InterPro" id="IPR023827">
    <property type="entry name" value="Peptidase_S8_Asp-AS"/>
</dbReference>
<dbReference type="InterPro" id="IPR010435">
    <property type="entry name" value="C5a/SBT2-like_Fn3"/>
</dbReference>
<proteinExistence type="inferred from homology"/>
<dbReference type="PRINTS" id="PR00723">
    <property type="entry name" value="SUBTILISIN"/>
</dbReference>
<feature type="domain" description="C5a peptidase/Subtilisin-like protease SBT2-like Fn3-like" evidence="14">
    <location>
        <begin position="675"/>
        <end position="763"/>
    </location>
</feature>
<evidence type="ECO:0000256" key="7">
    <source>
        <dbReference type="ARBA" id="ARBA00022825"/>
    </source>
</evidence>
<feature type="active site" description="Charge relay system" evidence="8 9">
    <location>
        <position position="251"/>
    </location>
</feature>
<feature type="domain" description="Peptidase S8/S53" evidence="11">
    <location>
        <begin position="188"/>
        <end position="619"/>
    </location>
</feature>
<dbReference type="Pfam" id="PF05922">
    <property type="entry name" value="Inhibitor_I9"/>
    <property type="match status" value="1"/>
</dbReference>
<dbReference type="PROSITE" id="PS00137">
    <property type="entry name" value="SUBTILASE_HIS"/>
    <property type="match status" value="1"/>
</dbReference>
<organism evidence="15 16">
    <name type="scientific">Alkalicoccobacillus porphyridii</name>
    <dbReference type="NCBI Taxonomy" id="2597270"/>
    <lineage>
        <taxon>Bacteria</taxon>
        <taxon>Bacillati</taxon>
        <taxon>Bacillota</taxon>
        <taxon>Bacilli</taxon>
        <taxon>Bacillales</taxon>
        <taxon>Bacillaceae</taxon>
        <taxon>Alkalicoccobacillus</taxon>
    </lineage>
</organism>
<sequence length="769" mass="81563">MKIGMNQKPWKVMAVTALSTSLVLGGVGSYPLHISAETNTASLQVSEDINLDSTDIVSVIVELEESPETLAIAEAEEKGESLSAAQAKVQVEESQDEFEEDLSTLTTAYTITHTYQTVFNGFTIELPANQLEALTEAEGVKSVWSNDEVQLIDPVFSESVLEEAIEPYMADSVPYLGVDRLHVEGVTGAGVKVGVLDTGVDYTHPDLAEAYVGGYDFVDNDDDAQETTYDDWLASGMPEFNNNGNSYYTSHGTHVAGTIAGQADNDSEYATLGVAPDVELYSYRVLGPYGSGSTAGVLAGIERSVEDEMDVINLSLGASINDPLYPTSVAINNTVIAGVTAVISAGNAGPNLATLGSPGTSPLAITVGANDVPLVFTDFTGYLDDTSTFDLVNISSHFDTDFDELEAGEYEIVYAGLGSVAEFDQVDAEGKVALVARGDFAFVDKIANAKAAGAEAIIIYNNIPGAGHFPNYFGEGVNFIAGFSLPYEEGIALRDAINEDSLFSFGDRSESISSGGILADFSSRGPLNGTFAIKPEVSAPGVNILSPVPDFMNGPDYFGDFEYAYGRKSGTSMSAPHVAGVAALLLEVKPELSPADVKTTLMNTAVPMTLDYSVFEIGAGQISPVDAVQTDMLIQAKGESVTLDPNNRIIPLKDLTGALNFGAIESKGKNVREFQSVTFKNTGSQSKTFTIDYDHHVDFRGSKDALQNGVILQTSDTVTVPAGETITKNVFFISPKTAETGAYEGYINITNQADGSESYRIPFAAGIIE</sequence>
<comment type="similarity">
    <text evidence="1 9 10">Belongs to the peptidase S8 family.</text>
</comment>
<keyword evidence="3" id="KW-0964">Secreted</keyword>
<dbReference type="InterPro" id="IPR036852">
    <property type="entry name" value="Peptidase_S8/S53_dom_sf"/>
</dbReference>
<feature type="active site" description="Charge relay system" evidence="8 9">
    <location>
        <position position="197"/>
    </location>
</feature>
<dbReference type="PANTHER" id="PTHR43806">
    <property type="entry name" value="PEPTIDASE S8"/>
    <property type="match status" value="1"/>
</dbReference>
<keyword evidence="7 9" id="KW-0720">Serine protease</keyword>
<dbReference type="PROSITE" id="PS00136">
    <property type="entry name" value="SUBTILASE_ASP"/>
    <property type="match status" value="1"/>
</dbReference>
<dbReference type="Gene3D" id="3.40.50.200">
    <property type="entry name" value="Peptidase S8/S53 domain"/>
    <property type="match status" value="2"/>
</dbReference>
<dbReference type="InterPro" id="IPR050131">
    <property type="entry name" value="Peptidase_S8_subtilisin-like"/>
</dbReference>
<dbReference type="InterPro" id="IPR046450">
    <property type="entry name" value="PA_dom_sf"/>
</dbReference>
<keyword evidence="2" id="KW-0134">Cell wall</keyword>
<keyword evidence="5" id="KW-0732">Signal</keyword>
<dbReference type="Gene3D" id="3.30.70.80">
    <property type="entry name" value="Peptidase S8 propeptide/proteinase inhibitor I9"/>
    <property type="match status" value="1"/>
</dbReference>
<dbReference type="InterPro" id="IPR000209">
    <property type="entry name" value="Peptidase_S8/S53_dom"/>
</dbReference>
<evidence type="ECO:0000259" key="11">
    <source>
        <dbReference type="Pfam" id="PF00082"/>
    </source>
</evidence>
<evidence type="ECO:0000256" key="6">
    <source>
        <dbReference type="ARBA" id="ARBA00022801"/>
    </source>
</evidence>
<dbReference type="AlphaFoldDB" id="A0A553ZVD5"/>
<keyword evidence="16" id="KW-1185">Reference proteome</keyword>
<dbReference type="InterPro" id="IPR003137">
    <property type="entry name" value="PA_domain"/>
</dbReference>
<feature type="domain" description="Inhibitor I9" evidence="13">
    <location>
        <begin position="59"/>
        <end position="151"/>
    </location>
</feature>
<comment type="caution">
    <text evidence="15">The sequence shown here is derived from an EMBL/GenBank/DDBJ whole genome shotgun (WGS) entry which is preliminary data.</text>
</comment>
<evidence type="ECO:0000256" key="9">
    <source>
        <dbReference type="PROSITE-ProRule" id="PRU01240"/>
    </source>
</evidence>
<evidence type="ECO:0000259" key="12">
    <source>
        <dbReference type="Pfam" id="PF02225"/>
    </source>
</evidence>
<dbReference type="EMBL" id="VLXZ01000011">
    <property type="protein sequence ID" value="TSB45429.1"/>
    <property type="molecule type" value="Genomic_DNA"/>
</dbReference>
<dbReference type="SUPFAM" id="SSF52743">
    <property type="entry name" value="Subtilisin-like"/>
    <property type="match status" value="1"/>
</dbReference>
<keyword evidence="6 9" id="KW-0378">Hydrolase</keyword>
<dbReference type="GO" id="GO:0006508">
    <property type="term" value="P:proteolysis"/>
    <property type="evidence" value="ECO:0007669"/>
    <property type="project" value="UniProtKB-KW"/>
</dbReference>
<dbReference type="RefSeq" id="WP_143849855.1">
    <property type="nucleotide sequence ID" value="NZ_VLXZ01000011.1"/>
</dbReference>
<dbReference type="InterPro" id="IPR015500">
    <property type="entry name" value="Peptidase_S8_subtilisin-rel"/>
</dbReference>
<dbReference type="InterPro" id="IPR010259">
    <property type="entry name" value="S8pro/Inhibitor_I9"/>
</dbReference>
<evidence type="ECO:0000313" key="15">
    <source>
        <dbReference type="EMBL" id="TSB45429.1"/>
    </source>
</evidence>
<dbReference type="PANTHER" id="PTHR43806:SF65">
    <property type="entry name" value="SERINE PROTEASE APRX"/>
    <property type="match status" value="1"/>
</dbReference>
<evidence type="ECO:0000256" key="3">
    <source>
        <dbReference type="ARBA" id="ARBA00022525"/>
    </source>
</evidence>
<dbReference type="GO" id="GO:0004252">
    <property type="term" value="F:serine-type endopeptidase activity"/>
    <property type="evidence" value="ECO:0007669"/>
    <property type="project" value="UniProtKB-UniRule"/>
</dbReference>
<evidence type="ECO:0000259" key="13">
    <source>
        <dbReference type="Pfam" id="PF05922"/>
    </source>
</evidence>
<dbReference type="PROSITE" id="PS51892">
    <property type="entry name" value="SUBTILASE"/>
    <property type="match status" value="1"/>
</dbReference>
<evidence type="ECO:0000256" key="8">
    <source>
        <dbReference type="PIRSR" id="PIRSR615500-1"/>
    </source>
</evidence>
<gene>
    <name evidence="15" type="ORF">FN960_15950</name>
</gene>
<dbReference type="CDD" id="cd02133">
    <property type="entry name" value="PA_C5a_like"/>
    <property type="match status" value="1"/>
</dbReference>
<name>A0A553ZVD5_9BACI</name>
<feature type="active site" description="Charge relay system" evidence="8 9">
    <location>
        <position position="572"/>
    </location>
</feature>
<evidence type="ECO:0000256" key="5">
    <source>
        <dbReference type="ARBA" id="ARBA00022729"/>
    </source>
</evidence>
<dbReference type="InterPro" id="IPR037045">
    <property type="entry name" value="S8pro/Inhibitor_I9_sf"/>
</dbReference>
<dbReference type="InterPro" id="IPR034213">
    <property type="entry name" value="S8_Vpr-like"/>
</dbReference>
<dbReference type="GO" id="GO:0016020">
    <property type="term" value="C:membrane"/>
    <property type="evidence" value="ECO:0007669"/>
    <property type="project" value="InterPro"/>
</dbReference>
<feature type="domain" description="PA" evidence="12">
    <location>
        <begin position="410"/>
        <end position="492"/>
    </location>
</feature>
<dbReference type="Pfam" id="PF02225">
    <property type="entry name" value="PA"/>
    <property type="match status" value="1"/>
</dbReference>
<keyword evidence="4 9" id="KW-0645">Protease</keyword>
<evidence type="ECO:0000256" key="2">
    <source>
        <dbReference type="ARBA" id="ARBA00022512"/>
    </source>
</evidence>
<dbReference type="PROSITE" id="PS00138">
    <property type="entry name" value="SUBTILASE_SER"/>
    <property type="match status" value="1"/>
</dbReference>
<dbReference type="Pfam" id="PF06280">
    <property type="entry name" value="fn3_5"/>
    <property type="match status" value="1"/>
</dbReference>
<dbReference type="OrthoDB" id="9798386at2"/>
<dbReference type="Proteomes" id="UP000318521">
    <property type="component" value="Unassembled WGS sequence"/>
</dbReference>
<evidence type="ECO:0000256" key="4">
    <source>
        <dbReference type="ARBA" id="ARBA00022670"/>
    </source>
</evidence>
<reference evidence="15 16" key="1">
    <citation type="submission" date="2019-07" db="EMBL/GenBank/DDBJ databases">
        <authorList>
            <person name="Park Y.J."/>
            <person name="Jeong S.E."/>
            <person name="Jung H.S."/>
        </authorList>
    </citation>
    <scope>NUCLEOTIDE SEQUENCE [LARGE SCALE GENOMIC DNA]</scope>
    <source>
        <strain evidence="16">P16(2019)</strain>
    </source>
</reference>
<dbReference type="Gene3D" id="3.50.30.30">
    <property type="match status" value="1"/>
</dbReference>
<dbReference type="SUPFAM" id="SSF52025">
    <property type="entry name" value="PA domain"/>
    <property type="match status" value="1"/>
</dbReference>
<dbReference type="InterPro" id="IPR022398">
    <property type="entry name" value="Peptidase_S8_His-AS"/>
</dbReference>
<dbReference type="InterPro" id="IPR023828">
    <property type="entry name" value="Peptidase_S8_Ser-AS"/>
</dbReference>
<evidence type="ECO:0000256" key="10">
    <source>
        <dbReference type="RuleBase" id="RU003355"/>
    </source>
</evidence>
<accession>A0A553ZVD5</accession>